<dbReference type="EMBL" id="AP017928">
    <property type="protein sequence ID" value="BBA35902.1"/>
    <property type="molecule type" value="Genomic_DNA"/>
</dbReference>
<organism evidence="1 2">
    <name type="scientific">Methylocaldum marinum</name>
    <dbReference type="NCBI Taxonomy" id="1432792"/>
    <lineage>
        <taxon>Bacteria</taxon>
        <taxon>Pseudomonadati</taxon>
        <taxon>Pseudomonadota</taxon>
        <taxon>Gammaproteobacteria</taxon>
        <taxon>Methylococcales</taxon>
        <taxon>Methylococcaceae</taxon>
        <taxon>Methylocaldum</taxon>
    </lineage>
</organism>
<sequence length="158" mass="17023">MVSAFIVHELSGRFRLRVPDKRNDKAFFDVLADRLSECPGVTNVEFNVHTGSVLLFHAAAVPASDVIRYAEQAELFSVKPLPATAARTLGQQATKGLEAFDRGLASLSGGLVDLQSAFLVLLVGMAIYQVRRGQVLAPAVPLLWEAIRLVGSGKIGKH</sequence>
<dbReference type="Proteomes" id="UP000266313">
    <property type="component" value="Chromosome"/>
</dbReference>
<dbReference type="OrthoDB" id="8562357at2"/>
<proteinExistence type="predicted"/>
<accession>A0A250KWC7</accession>
<dbReference type="Pfam" id="PF19991">
    <property type="entry name" value="HMA_2"/>
    <property type="match status" value="1"/>
</dbReference>
<dbReference type="AlphaFoldDB" id="A0A250KWC7"/>
<evidence type="ECO:0000313" key="2">
    <source>
        <dbReference type="Proteomes" id="UP000266313"/>
    </source>
</evidence>
<gene>
    <name evidence="1" type="ORF">sS8_3970</name>
</gene>
<reference evidence="1 2" key="1">
    <citation type="submission" date="2016-12" db="EMBL/GenBank/DDBJ databases">
        <title>Genome sequencing of Methylocaldum marinum.</title>
        <authorList>
            <person name="Takeuchi M."/>
            <person name="Kamagata Y."/>
            <person name="Hiraoka S."/>
            <person name="Oshima K."/>
            <person name="Hattori M."/>
            <person name="Iwasaki W."/>
        </authorList>
    </citation>
    <scope>NUCLEOTIDE SEQUENCE [LARGE SCALE GENOMIC DNA]</scope>
    <source>
        <strain evidence="1 2">S8</strain>
    </source>
</reference>
<dbReference type="RefSeq" id="WP_119631173.1">
    <property type="nucleotide sequence ID" value="NZ_AP017928.1"/>
</dbReference>
<dbReference type="KEGG" id="mmai:sS8_3970"/>
<keyword evidence="2" id="KW-1185">Reference proteome</keyword>
<evidence type="ECO:0000313" key="1">
    <source>
        <dbReference type="EMBL" id="BBA35902.1"/>
    </source>
</evidence>
<name>A0A250KWC7_9GAMM</name>
<protein>
    <submittedName>
        <fullName evidence="1">Uncharacterized protein</fullName>
    </submittedName>
</protein>